<dbReference type="PANTHER" id="PTHR36919:SF2">
    <property type="entry name" value="BLL6627 PROTEIN"/>
    <property type="match status" value="1"/>
</dbReference>
<keyword evidence="4" id="KW-1185">Reference proteome</keyword>
<feature type="chain" id="PRO_5045948729" description="DUF2147 domain-containing protein" evidence="1">
    <location>
        <begin position="29"/>
        <end position="160"/>
    </location>
</feature>
<accession>A0ABQ6ABB7</accession>
<evidence type="ECO:0000313" key="3">
    <source>
        <dbReference type="EMBL" id="GLR69032.1"/>
    </source>
</evidence>
<feature type="signal peptide" evidence="1">
    <location>
        <begin position="1"/>
        <end position="28"/>
    </location>
</feature>
<gene>
    <name evidence="3" type="ORF">GCM10010909_37140</name>
</gene>
<evidence type="ECO:0000259" key="2">
    <source>
        <dbReference type="Pfam" id="PF09917"/>
    </source>
</evidence>
<dbReference type="InterPro" id="IPR019223">
    <property type="entry name" value="DUF2147"/>
</dbReference>
<dbReference type="PANTHER" id="PTHR36919">
    <property type="entry name" value="BLR1215 PROTEIN"/>
    <property type="match status" value="1"/>
</dbReference>
<organism evidence="3 4">
    <name type="scientific">Acidocella aquatica</name>
    <dbReference type="NCBI Taxonomy" id="1922313"/>
    <lineage>
        <taxon>Bacteria</taxon>
        <taxon>Pseudomonadati</taxon>
        <taxon>Pseudomonadota</taxon>
        <taxon>Alphaproteobacteria</taxon>
        <taxon>Acetobacterales</taxon>
        <taxon>Acidocellaceae</taxon>
        <taxon>Acidocella</taxon>
    </lineage>
</organism>
<comment type="caution">
    <text evidence="3">The sequence shown here is derived from an EMBL/GenBank/DDBJ whole genome shotgun (WGS) entry which is preliminary data.</text>
</comment>
<proteinExistence type="predicted"/>
<dbReference type="Gene3D" id="2.40.128.520">
    <property type="match status" value="1"/>
</dbReference>
<dbReference type="RefSeq" id="WP_284259892.1">
    <property type="nucleotide sequence ID" value="NZ_BSOS01000103.1"/>
</dbReference>
<name>A0ABQ6ABB7_9PROT</name>
<evidence type="ECO:0000313" key="4">
    <source>
        <dbReference type="Proteomes" id="UP001156641"/>
    </source>
</evidence>
<sequence>MQEVVFNRRIKIMVAAMGFVLAAGAAMAQPGPQGWWMDQSGKAGILIAACGGDLCGRIEWLKAPLDSLGKPKTDVHNHSVSLQSRPVCGLQILGNFSPATAGGWKEGWIYDPESGKTYKSVMHLALDGTLRVRGYVGIPLFGRSEVWTRPGAQLTPCAGG</sequence>
<feature type="domain" description="DUF2147" evidence="2">
    <location>
        <begin position="34"/>
        <end position="149"/>
    </location>
</feature>
<dbReference type="Proteomes" id="UP001156641">
    <property type="component" value="Unassembled WGS sequence"/>
</dbReference>
<protein>
    <recommendedName>
        <fullName evidence="2">DUF2147 domain-containing protein</fullName>
    </recommendedName>
</protein>
<keyword evidence="1" id="KW-0732">Signal</keyword>
<dbReference type="Pfam" id="PF09917">
    <property type="entry name" value="DUF2147"/>
    <property type="match status" value="1"/>
</dbReference>
<reference evidence="4" key="1">
    <citation type="journal article" date="2019" name="Int. J. Syst. Evol. Microbiol.">
        <title>The Global Catalogue of Microorganisms (GCM) 10K type strain sequencing project: providing services to taxonomists for standard genome sequencing and annotation.</title>
        <authorList>
            <consortium name="The Broad Institute Genomics Platform"/>
            <consortium name="The Broad Institute Genome Sequencing Center for Infectious Disease"/>
            <person name="Wu L."/>
            <person name="Ma J."/>
        </authorList>
    </citation>
    <scope>NUCLEOTIDE SEQUENCE [LARGE SCALE GENOMIC DNA]</scope>
    <source>
        <strain evidence="4">NBRC 112502</strain>
    </source>
</reference>
<dbReference type="EMBL" id="BSOS01000103">
    <property type="protein sequence ID" value="GLR69032.1"/>
    <property type="molecule type" value="Genomic_DNA"/>
</dbReference>
<evidence type="ECO:0000256" key="1">
    <source>
        <dbReference type="SAM" id="SignalP"/>
    </source>
</evidence>